<proteinExistence type="predicted"/>
<comment type="caution">
    <text evidence="1">The sequence shown here is derived from an EMBL/GenBank/DDBJ whole genome shotgun (WGS) entry which is preliminary data.</text>
</comment>
<accession>U1RC50</accession>
<dbReference type="AlphaFoldDB" id="U1RC50"/>
<organism evidence="1 2">
    <name type="scientific">Alloscardovia omnicolens F0580</name>
    <dbReference type="NCBI Taxonomy" id="1321816"/>
    <lineage>
        <taxon>Bacteria</taxon>
        <taxon>Bacillati</taxon>
        <taxon>Actinomycetota</taxon>
        <taxon>Actinomycetes</taxon>
        <taxon>Bifidobacteriales</taxon>
        <taxon>Bifidobacteriaceae</taxon>
        <taxon>Alloscardovia</taxon>
    </lineage>
</organism>
<dbReference type="HOGENOM" id="CLU_067511_1_0_11"/>
<sequence>MQLRCFTRAALDMLVKDVSTNLPKYDGQESWLDEYFQENDYGQYCFDSGIEIETINLILGGPENDFENSRMLFESLKDRLKMLDATDMRLWTYLAHANFWDYMVSRWSLANTQSRDSPVERVKKRYLDKESISKRYTRHGIARLYWNAYLTYDEENADPYEGMKFLYNQQDNVVNLTERSFSHNKMLMKIILRTLMKDEDVYNEAEYKREAVRDFSIRLNEAGSITVLDSLNQEQAEELCNRLSNETKAKFANA</sequence>
<dbReference type="InterPro" id="IPR045920">
    <property type="entry name" value="DUF6339"/>
</dbReference>
<name>U1RC50_9BIFI</name>
<dbReference type="RefSeq" id="WP_021617750.1">
    <property type="nucleotide sequence ID" value="NZ_KE952644.1"/>
</dbReference>
<reference evidence="1 2" key="1">
    <citation type="submission" date="2013-08" db="EMBL/GenBank/DDBJ databases">
        <authorList>
            <person name="Weinstock G."/>
            <person name="Sodergren E."/>
            <person name="Wylie T."/>
            <person name="Fulton L."/>
            <person name="Fulton R."/>
            <person name="Fronick C."/>
            <person name="O'Laughlin M."/>
            <person name="Godfrey J."/>
            <person name="Miner T."/>
            <person name="Herter B."/>
            <person name="Appelbaum E."/>
            <person name="Cordes M."/>
            <person name="Lek S."/>
            <person name="Wollam A."/>
            <person name="Pepin K.H."/>
            <person name="Palsikar V.B."/>
            <person name="Mitreva M."/>
            <person name="Wilson R.K."/>
        </authorList>
    </citation>
    <scope>NUCLEOTIDE SEQUENCE [LARGE SCALE GENOMIC DNA]</scope>
    <source>
        <strain evidence="1 2">F0580</strain>
    </source>
</reference>
<gene>
    <name evidence="1" type="ORF">HMPREF9244_00611</name>
</gene>
<protein>
    <submittedName>
        <fullName evidence="1">Uncharacterized protein</fullName>
    </submittedName>
</protein>
<dbReference type="Pfam" id="PF19866">
    <property type="entry name" value="DUF6339"/>
    <property type="match status" value="1"/>
</dbReference>
<keyword evidence="2" id="KW-1185">Reference proteome</keyword>
<dbReference type="PATRIC" id="fig|1321816.3.peg.528"/>
<dbReference type="Proteomes" id="UP000016519">
    <property type="component" value="Unassembled WGS sequence"/>
</dbReference>
<evidence type="ECO:0000313" key="2">
    <source>
        <dbReference type="Proteomes" id="UP000016519"/>
    </source>
</evidence>
<dbReference type="EMBL" id="AWSI01000017">
    <property type="protein sequence ID" value="ERH31169.1"/>
    <property type="molecule type" value="Genomic_DNA"/>
</dbReference>
<evidence type="ECO:0000313" key="1">
    <source>
        <dbReference type="EMBL" id="ERH31169.1"/>
    </source>
</evidence>